<reference evidence="2 3" key="1">
    <citation type="journal article" date="2010" name="DNA Res.">
        <title>Bacterial lifestyle in a deep-sea hydrothermal vent chimney revealed by the genome sequence of the thermophilic bacterium Deferribacter desulfuricans SSM1.</title>
        <authorList>
            <person name="Takaki Y."/>
            <person name="Shimamura S."/>
            <person name="Nakagawa S."/>
            <person name="Fukuhara Y."/>
            <person name="Horikawa H."/>
            <person name="Ankai A."/>
            <person name="Harada T."/>
            <person name="Hosoyama A."/>
            <person name="Oguchi A."/>
            <person name="Fukui S."/>
            <person name="Fujita N."/>
            <person name="Takami H."/>
            <person name="Takai K."/>
        </authorList>
    </citation>
    <scope>NUCLEOTIDE SEQUENCE [LARGE SCALE GENOMIC DNA]</scope>
    <source>
        <strain evidence="3">DSM 14783 / JCM 11476 / NBRC 101012 / SSM1</strain>
    </source>
</reference>
<protein>
    <recommendedName>
        <fullName evidence="1">Phospholipase C/D domain-containing protein</fullName>
    </recommendedName>
</protein>
<organism evidence="2 3">
    <name type="scientific">Deferribacter desulfuricans (strain DSM 14783 / JCM 11476 / NBRC 101012 / SSM1)</name>
    <dbReference type="NCBI Taxonomy" id="639282"/>
    <lineage>
        <taxon>Bacteria</taxon>
        <taxon>Pseudomonadati</taxon>
        <taxon>Deferribacterota</taxon>
        <taxon>Deferribacteres</taxon>
        <taxon>Deferribacterales</taxon>
        <taxon>Deferribacteraceae</taxon>
        <taxon>Deferribacter</taxon>
    </lineage>
</organism>
<feature type="domain" description="Phospholipase C/D" evidence="1">
    <location>
        <begin position="24"/>
        <end position="180"/>
    </location>
</feature>
<dbReference type="STRING" id="639282.DEFDS_1354"/>
<name>D3PDZ2_DEFDS</name>
<accession>D3PDZ2</accession>
<gene>
    <name evidence="2" type="ordered locus">DEFDS_1354</name>
</gene>
<evidence type="ECO:0000313" key="3">
    <source>
        <dbReference type="Proteomes" id="UP000001520"/>
    </source>
</evidence>
<proteinExistence type="predicted"/>
<dbReference type="InterPro" id="IPR029002">
    <property type="entry name" value="PLPC/GPLD1"/>
</dbReference>
<dbReference type="OrthoDB" id="9786483at2"/>
<dbReference type="RefSeq" id="WP_013008061.1">
    <property type="nucleotide sequence ID" value="NC_013939.1"/>
</dbReference>
<dbReference type="EMBL" id="AP011529">
    <property type="protein sequence ID" value="BAI80815.1"/>
    <property type="molecule type" value="Genomic_DNA"/>
</dbReference>
<sequence length="282" mass="33377">MIVLVFALIFSIIPSVVFAWGFETHVTIGLKILDNVSFSLIKDYPVHFLLGNIFPDFFNLFKDISPLKKQLKTHSWETVSKLFKSAKYPYEKSFAYGYAAHLSADIVAHNYFVPHSMLLVSKNKLFSHFLVEYAEESYNDKKIYYTLRYLLDHALENGKLFIETFKIDEKYFTRQIRMLKSGITYQKVFKFAKIANKIKKTKVKDFKERCDYFGEQSYLMAKHSVERGFFDFVKYDPSGKKRMDVAKINRDILMKDIGKKRMKLHDKENMFIDTHKPDFNKY</sequence>
<dbReference type="Pfam" id="PF00882">
    <property type="entry name" value="Zn_dep_PLPC"/>
    <property type="match status" value="1"/>
</dbReference>
<dbReference type="Proteomes" id="UP000001520">
    <property type="component" value="Chromosome"/>
</dbReference>
<keyword evidence="3" id="KW-1185">Reference proteome</keyword>
<dbReference type="KEGG" id="ddf:DEFDS_1354"/>
<dbReference type="HOGENOM" id="CLU_073805_0_0_0"/>
<evidence type="ECO:0000259" key="1">
    <source>
        <dbReference type="Pfam" id="PF00882"/>
    </source>
</evidence>
<evidence type="ECO:0000313" key="2">
    <source>
        <dbReference type="EMBL" id="BAI80815.1"/>
    </source>
</evidence>
<dbReference type="eggNOG" id="ENOG502ZCJY">
    <property type="taxonomic scope" value="Bacteria"/>
</dbReference>
<dbReference type="AlphaFoldDB" id="D3PDZ2"/>